<gene>
    <name evidence="3" type="ORF">HPP92_024998</name>
</gene>
<reference evidence="3 4" key="1">
    <citation type="journal article" date="2020" name="Nat. Food">
        <title>A phased Vanilla planifolia genome enables genetic improvement of flavour and production.</title>
        <authorList>
            <person name="Hasing T."/>
            <person name="Tang H."/>
            <person name="Brym M."/>
            <person name="Khazi F."/>
            <person name="Huang T."/>
            <person name="Chambers A.H."/>
        </authorList>
    </citation>
    <scope>NUCLEOTIDE SEQUENCE [LARGE SCALE GENOMIC DNA]</scope>
    <source>
        <tissue evidence="3">Leaf</tissue>
    </source>
</reference>
<dbReference type="Gene3D" id="3.10.310.10">
    <property type="entry name" value="Diaminopimelate Epimerase, Chain A, domain 1"/>
    <property type="match status" value="2"/>
</dbReference>
<dbReference type="InterPro" id="IPR003719">
    <property type="entry name" value="Phenazine_PhzF-like"/>
</dbReference>
<keyword evidence="2" id="KW-0413">Isomerase</keyword>
<comment type="similarity">
    <text evidence="1">Belongs to the PhzF family.</text>
</comment>
<dbReference type="AlphaFoldDB" id="A0A835PI91"/>
<evidence type="ECO:0000313" key="3">
    <source>
        <dbReference type="EMBL" id="KAG0453694.1"/>
    </source>
</evidence>
<accession>A0A835PI91</accession>
<proteinExistence type="inferred from homology"/>
<dbReference type="EMBL" id="JADCNM010000014">
    <property type="protein sequence ID" value="KAG0453694.1"/>
    <property type="molecule type" value="Genomic_DNA"/>
</dbReference>
<dbReference type="PANTHER" id="PTHR13774:SF17">
    <property type="entry name" value="PHENAZINE BIOSYNTHESIS-LIKE DOMAIN-CONTAINING PROTEIN"/>
    <property type="match status" value="1"/>
</dbReference>
<protein>
    <submittedName>
        <fullName evidence="3">Uncharacterized protein</fullName>
    </submittedName>
</protein>
<dbReference type="GO" id="GO:0005737">
    <property type="term" value="C:cytoplasm"/>
    <property type="evidence" value="ECO:0007669"/>
    <property type="project" value="TreeGrafter"/>
</dbReference>
<dbReference type="SUPFAM" id="SSF54506">
    <property type="entry name" value="Diaminopimelate epimerase-like"/>
    <property type="match status" value="1"/>
</dbReference>
<dbReference type="Proteomes" id="UP000639772">
    <property type="component" value="Unassembled WGS sequence"/>
</dbReference>
<organism evidence="3 4">
    <name type="scientific">Vanilla planifolia</name>
    <name type="common">Vanilla</name>
    <dbReference type="NCBI Taxonomy" id="51239"/>
    <lineage>
        <taxon>Eukaryota</taxon>
        <taxon>Viridiplantae</taxon>
        <taxon>Streptophyta</taxon>
        <taxon>Embryophyta</taxon>
        <taxon>Tracheophyta</taxon>
        <taxon>Spermatophyta</taxon>
        <taxon>Magnoliopsida</taxon>
        <taxon>Liliopsida</taxon>
        <taxon>Asparagales</taxon>
        <taxon>Orchidaceae</taxon>
        <taxon>Vanilloideae</taxon>
        <taxon>Vanilleae</taxon>
        <taxon>Vanilla</taxon>
    </lineage>
</organism>
<dbReference type="GO" id="GO:0016853">
    <property type="term" value="F:isomerase activity"/>
    <property type="evidence" value="ECO:0007669"/>
    <property type="project" value="UniProtKB-KW"/>
</dbReference>
<dbReference type="OrthoDB" id="785312at2759"/>
<comment type="caution">
    <text evidence="3">The sequence shown here is derived from an EMBL/GenBank/DDBJ whole genome shotgun (WGS) entry which is preliminary data.</text>
</comment>
<dbReference type="PANTHER" id="PTHR13774">
    <property type="entry name" value="PHENAZINE BIOSYNTHESIS PROTEIN"/>
    <property type="match status" value="1"/>
</dbReference>
<evidence type="ECO:0000256" key="1">
    <source>
        <dbReference type="ARBA" id="ARBA00008270"/>
    </source>
</evidence>
<evidence type="ECO:0000313" key="4">
    <source>
        <dbReference type="Proteomes" id="UP000639772"/>
    </source>
</evidence>
<sequence>MAKRGVPYALVNAFKSFLSRESRGLLAGGVEVDDHWMQGIAAELNVSDTAFLTPASGLALASSIARFYLRWFTPVAEDPVCGSVHCALVPYWSKKLGKNNLIAYQVLFMKLRLLQGWSIGPGLTEEGVF</sequence>
<name>A0A835PI91_VANPL</name>
<dbReference type="Pfam" id="PF02567">
    <property type="entry name" value="PhzC-PhzF"/>
    <property type="match status" value="1"/>
</dbReference>
<evidence type="ECO:0000256" key="2">
    <source>
        <dbReference type="ARBA" id="ARBA00023235"/>
    </source>
</evidence>